<dbReference type="InterPro" id="IPR002347">
    <property type="entry name" value="SDR_fam"/>
</dbReference>
<comment type="caution">
    <text evidence="1">The sequence shown here is derived from an EMBL/GenBank/DDBJ whole genome shotgun (WGS) entry which is preliminary data.</text>
</comment>
<evidence type="ECO:0000313" key="2">
    <source>
        <dbReference type="Proteomes" id="UP001352852"/>
    </source>
</evidence>
<keyword evidence="2" id="KW-1185">Reference proteome</keyword>
<proteinExistence type="predicted"/>
<dbReference type="PANTHER" id="PTHR44656">
    <property type="entry name" value="DEHYDROGENASE/REDUCTASE SDR FAMILY MEMBER 12"/>
    <property type="match status" value="1"/>
</dbReference>
<dbReference type="PRINTS" id="PR00081">
    <property type="entry name" value="GDHRDH"/>
</dbReference>
<dbReference type="PANTHER" id="PTHR44656:SF5">
    <property type="entry name" value="DEHYDROGENASE_REDUCTASE SDR FAMILY MEMBER 12"/>
    <property type="match status" value="1"/>
</dbReference>
<accession>A0ABU7DUF7</accession>
<organism evidence="1 2">
    <name type="scientific">Characodon lateralis</name>
    <dbReference type="NCBI Taxonomy" id="208331"/>
    <lineage>
        <taxon>Eukaryota</taxon>
        <taxon>Metazoa</taxon>
        <taxon>Chordata</taxon>
        <taxon>Craniata</taxon>
        <taxon>Vertebrata</taxon>
        <taxon>Euteleostomi</taxon>
        <taxon>Actinopterygii</taxon>
        <taxon>Neopterygii</taxon>
        <taxon>Teleostei</taxon>
        <taxon>Neoteleostei</taxon>
        <taxon>Acanthomorphata</taxon>
        <taxon>Ovalentaria</taxon>
        <taxon>Atherinomorphae</taxon>
        <taxon>Cyprinodontiformes</taxon>
        <taxon>Goodeidae</taxon>
        <taxon>Characodon</taxon>
    </lineage>
</organism>
<dbReference type="InterPro" id="IPR036291">
    <property type="entry name" value="NAD(P)-bd_dom_sf"/>
</dbReference>
<dbReference type="InterPro" id="IPR052992">
    <property type="entry name" value="SDR_member_12"/>
</dbReference>
<name>A0ABU7DUF7_9TELE</name>
<protein>
    <submittedName>
        <fullName evidence="1">Dehydrogenase/reductase SDR member 12</fullName>
    </submittedName>
</protein>
<sequence length="169" mass="18737">MSFYRNAVWFVKGMQEYTKSGYEAAAKHFAPADLDVNLSGRSFMVTGANSGIGKATAQEIAKRGGIVHMICRNKGRAETAKDEIVAQSKNENVHVHIVDMSSARQVWEFAQNFSQNNKLHVLINNAGCMVNQRELTEEGLEKNFATNTLGTYILTTALIPAMKKVEDPR</sequence>
<evidence type="ECO:0000313" key="1">
    <source>
        <dbReference type="EMBL" id="MED6278116.1"/>
    </source>
</evidence>
<dbReference type="SUPFAM" id="SSF51735">
    <property type="entry name" value="NAD(P)-binding Rossmann-fold domains"/>
    <property type="match status" value="1"/>
</dbReference>
<dbReference type="Gene3D" id="3.40.50.720">
    <property type="entry name" value="NAD(P)-binding Rossmann-like Domain"/>
    <property type="match status" value="1"/>
</dbReference>
<feature type="non-terminal residue" evidence="1">
    <location>
        <position position="169"/>
    </location>
</feature>
<dbReference type="Proteomes" id="UP001352852">
    <property type="component" value="Unassembled WGS sequence"/>
</dbReference>
<dbReference type="EMBL" id="JAHUTJ010034716">
    <property type="protein sequence ID" value="MED6278116.1"/>
    <property type="molecule type" value="Genomic_DNA"/>
</dbReference>
<dbReference type="Pfam" id="PF00106">
    <property type="entry name" value="adh_short"/>
    <property type="match status" value="1"/>
</dbReference>
<reference evidence="1 2" key="1">
    <citation type="submission" date="2021-06" db="EMBL/GenBank/DDBJ databases">
        <authorList>
            <person name="Palmer J.M."/>
        </authorList>
    </citation>
    <scope>NUCLEOTIDE SEQUENCE [LARGE SCALE GENOMIC DNA]</scope>
    <source>
        <strain evidence="1 2">CL_MEX2019</strain>
        <tissue evidence="1">Muscle</tissue>
    </source>
</reference>
<gene>
    <name evidence="1" type="primary">DHRS12_3</name>
    <name evidence="1" type="ORF">CHARACLAT_020426</name>
</gene>